<dbReference type="KEGG" id="mng:MNEG_2396"/>
<evidence type="ECO:0000256" key="1">
    <source>
        <dbReference type="ARBA" id="ARBA00008025"/>
    </source>
</evidence>
<evidence type="ECO:0000259" key="4">
    <source>
        <dbReference type="PROSITE" id="PS50859"/>
    </source>
</evidence>
<evidence type="ECO:0000313" key="6">
    <source>
        <dbReference type="Proteomes" id="UP000054498"/>
    </source>
</evidence>
<dbReference type="InterPro" id="IPR011012">
    <property type="entry name" value="Longin-like_dom_sf"/>
</dbReference>
<comment type="similarity">
    <text evidence="1">Belongs to the synaptobrevin family.</text>
</comment>
<evidence type="ECO:0000256" key="3">
    <source>
        <dbReference type="ARBA" id="ARBA00046280"/>
    </source>
</evidence>
<gene>
    <name evidence="5" type="ORF">MNEG_2396</name>
</gene>
<dbReference type="GO" id="GO:0012505">
    <property type="term" value="C:endomembrane system"/>
    <property type="evidence" value="ECO:0007669"/>
    <property type="project" value="UniProtKB-SubCell"/>
</dbReference>
<name>A0A0D2MZ13_9CHLO</name>
<evidence type="ECO:0000313" key="5">
    <source>
        <dbReference type="EMBL" id="KIZ05557.1"/>
    </source>
</evidence>
<keyword evidence="2" id="KW-0472">Membrane</keyword>
<dbReference type="PANTHER" id="PTHR21136">
    <property type="entry name" value="SNARE PROTEINS"/>
    <property type="match status" value="1"/>
</dbReference>
<feature type="domain" description="Longin" evidence="4">
    <location>
        <begin position="7"/>
        <end position="112"/>
    </location>
</feature>
<dbReference type="OrthoDB" id="248747at2759"/>
<dbReference type="Proteomes" id="UP000054498">
    <property type="component" value="Unassembled WGS sequence"/>
</dbReference>
<protein>
    <submittedName>
        <fullName evidence="5">Vesicle-associated membrane protein</fullName>
    </submittedName>
</protein>
<dbReference type="EMBL" id="KK100490">
    <property type="protein sequence ID" value="KIZ05557.1"/>
    <property type="molecule type" value="Genomic_DNA"/>
</dbReference>
<dbReference type="SMART" id="SM01270">
    <property type="entry name" value="Longin"/>
    <property type="match status" value="1"/>
</dbReference>
<dbReference type="InterPro" id="IPR010908">
    <property type="entry name" value="Longin_dom"/>
</dbReference>
<dbReference type="STRING" id="145388.A0A0D2MZ13"/>
<dbReference type="GeneID" id="25735274"/>
<keyword evidence="6" id="KW-1185">Reference proteome</keyword>
<dbReference type="InterPro" id="IPR051097">
    <property type="entry name" value="Synaptobrevin-like_transport"/>
</dbReference>
<comment type="subcellular location">
    <subcellularLocation>
        <location evidence="3">Endomembrane system</location>
        <topology evidence="3">Single-pass type IV membrane protein</topology>
    </subcellularLocation>
</comment>
<reference evidence="5 6" key="1">
    <citation type="journal article" date="2013" name="BMC Genomics">
        <title>Reconstruction of the lipid metabolism for the microalga Monoraphidium neglectum from its genome sequence reveals characteristics suitable for biofuel production.</title>
        <authorList>
            <person name="Bogen C."/>
            <person name="Al-Dilaimi A."/>
            <person name="Albersmeier A."/>
            <person name="Wichmann J."/>
            <person name="Grundmann M."/>
            <person name="Rupp O."/>
            <person name="Lauersen K.J."/>
            <person name="Blifernez-Klassen O."/>
            <person name="Kalinowski J."/>
            <person name="Goesmann A."/>
            <person name="Mussgnug J.H."/>
            <person name="Kruse O."/>
        </authorList>
    </citation>
    <scope>NUCLEOTIDE SEQUENCE [LARGE SCALE GENOMIC DNA]</scope>
    <source>
        <strain evidence="5 6">SAG 48.87</strain>
    </source>
</reference>
<organism evidence="5 6">
    <name type="scientific">Monoraphidium neglectum</name>
    <dbReference type="NCBI Taxonomy" id="145388"/>
    <lineage>
        <taxon>Eukaryota</taxon>
        <taxon>Viridiplantae</taxon>
        <taxon>Chlorophyta</taxon>
        <taxon>core chlorophytes</taxon>
        <taxon>Chlorophyceae</taxon>
        <taxon>CS clade</taxon>
        <taxon>Sphaeropleales</taxon>
        <taxon>Selenastraceae</taxon>
        <taxon>Monoraphidium</taxon>
    </lineage>
</organism>
<dbReference type="SUPFAM" id="SSF64356">
    <property type="entry name" value="SNARE-like"/>
    <property type="match status" value="1"/>
</dbReference>
<accession>A0A0D2MZ13</accession>
<dbReference type="PROSITE" id="PS50859">
    <property type="entry name" value="LONGIN"/>
    <property type="match status" value="1"/>
</dbReference>
<dbReference type="AlphaFoldDB" id="A0A0D2MZ13"/>
<dbReference type="Gene3D" id="3.30.450.50">
    <property type="entry name" value="Longin domain"/>
    <property type="match status" value="1"/>
</dbReference>
<dbReference type="CDD" id="cd14824">
    <property type="entry name" value="Longin"/>
    <property type="match status" value="1"/>
</dbReference>
<dbReference type="PANTHER" id="PTHR21136:SF168">
    <property type="entry name" value="VESICLE-ASSOCIATED MEMBRANE PROTEIN 9"/>
    <property type="match status" value="1"/>
</dbReference>
<proteinExistence type="inferred from homology"/>
<dbReference type="RefSeq" id="XP_013904576.1">
    <property type="nucleotide sequence ID" value="XM_014049122.1"/>
</dbReference>
<dbReference type="Pfam" id="PF13774">
    <property type="entry name" value="Longin"/>
    <property type="match status" value="1"/>
</dbReference>
<evidence type="ECO:0000256" key="2">
    <source>
        <dbReference type="ARBA" id="ARBA00023136"/>
    </source>
</evidence>
<sequence>MPIIYASVARGDGTLLAEWSDVKGNTAQVAADCMQHVIAAPDPRMTITCDKHTFNFLKANDWIYLAVANEDFGRQVPFALIQRVAQEWEGGFSAKAQRGAAHSFDRSFGPKIRDAMDQLNANPESVSKVAAVQKQVDDVKRLSRGM</sequence>